<comment type="caution">
    <text evidence="1">The sequence shown here is derived from an EMBL/GenBank/DDBJ whole genome shotgun (WGS) entry which is preliminary data.</text>
</comment>
<keyword evidence="2" id="KW-1185">Reference proteome</keyword>
<evidence type="ECO:0000313" key="1">
    <source>
        <dbReference type="EMBL" id="KAJ8887317.1"/>
    </source>
</evidence>
<accession>A0ABQ9HSV3</accession>
<evidence type="ECO:0000313" key="2">
    <source>
        <dbReference type="Proteomes" id="UP001159363"/>
    </source>
</evidence>
<reference evidence="1 2" key="1">
    <citation type="submission" date="2023-02" db="EMBL/GenBank/DDBJ databases">
        <title>LHISI_Scaffold_Assembly.</title>
        <authorList>
            <person name="Stuart O.P."/>
            <person name="Cleave R."/>
            <person name="Magrath M.J.L."/>
            <person name="Mikheyev A.S."/>
        </authorList>
    </citation>
    <scope>NUCLEOTIDE SEQUENCE [LARGE SCALE GENOMIC DNA]</scope>
    <source>
        <strain evidence="1">Daus_M_001</strain>
        <tissue evidence="1">Leg muscle</tissue>
    </source>
</reference>
<dbReference type="EMBL" id="JARBHB010000004">
    <property type="protein sequence ID" value="KAJ8887317.1"/>
    <property type="molecule type" value="Genomic_DNA"/>
</dbReference>
<gene>
    <name evidence="1" type="ORF">PR048_013532</name>
</gene>
<name>A0ABQ9HSV3_9NEOP</name>
<sequence length="99" mass="11577">MESAVLVEEVMNDLRENAHTEFRNVFVEDEKKTKDIDADIVAPRWVERQTHSQHFPENDNFVMQLRECHLAHKKLINSFVCLLPKLTTKPTADDEDSIK</sequence>
<proteinExistence type="predicted"/>
<organism evidence="1 2">
    <name type="scientific">Dryococelus australis</name>
    <dbReference type="NCBI Taxonomy" id="614101"/>
    <lineage>
        <taxon>Eukaryota</taxon>
        <taxon>Metazoa</taxon>
        <taxon>Ecdysozoa</taxon>
        <taxon>Arthropoda</taxon>
        <taxon>Hexapoda</taxon>
        <taxon>Insecta</taxon>
        <taxon>Pterygota</taxon>
        <taxon>Neoptera</taxon>
        <taxon>Polyneoptera</taxon>
        <taxon>Phasmatodea</taxon>
        <taxon>Verophasmatodea</taxon>
        <taxon>Anareolatae</taxon>
        <taxon>Phasmatidae</taxon>
        <taxon>Eurycanthinae</taxon>
        <taxon>Dryococelus</taxon>
    </lineage>
</organism>
<dbReference type="Proteomes" id="UP001159363">
    <property type="component" value="Chromosome X"/>
</dbReference>
<protein>
    <submittedName>
        <fullName evidence="1">Uncharacterized protein</fullName>
    </submittedName>
</protein>